<dbReference type="RefSeq" id="WP_036050182.1">
    <property type="nucleotide sequence ID" value="NZ_CADEVY010000018.1"/>
</dbReference>
<dbReference type="KEGG" id="bgo:BM43_126"/>
<feature type="domain" description="HTH lysR-type" evidence="5">
    <location>
        <begin position="6"/>
        <end position="63"/>
    </location>
</feature>
<name>A0AAW3EWC9_BURGA</name>
<keyword evidence="2" id="KW-0805">Transcription regulation</keyword>
<dbReference type="AlphaFoldDB" id="A0AAW3EWC9"/>
<dbReference type="PANTHER" id="PTHR30118">
    <property type="entry name" value="HTH-TYPE TRANSCRIPTIONAL REGULATOR LEUO-RELATED"/>
    <property type="match status" value="1"/>
</dbReference>
<accession>A0AAW3EWC9</accession>
<evidence type="ECO:0000256" key="2">
    <source>
        <dbReference type="ARBA" id="ARBA00023015"/>
    </source>
</evidence>
<dbReference type="InterPro" id="IPR050389">
    <property type="entry name" value="LysR-type_TF"/>
</dbReference>
<dbReference type="GO" id="GO:0003677">
    <property type="term" value="F:DNA binding"/>
    <property type="evidence" value="ECO:0007669"/>
    <property type="project" value="UniProtKB-KW"/>
</dbReference>
<dbReference type="PANTHER" id="PTHR30118:SF6">
    <property type="entry name" value="HTH-TYPE TRANSCRIPTIONAL REGULATOR LEUO"/>
    <property type="match status" value="1"/>
</dbReference>
<organism evidence="6 7">
    <name type="scientific">Burkholderia gladioli</name>
    <name type="common">Pseudomonas marginata</name>
    <name type="synonym">Phytomonas marginata</name>
    <dbReference type="NCBI Taxonomy" id="28095"/>
    <lineage>
        <taxon>Bacteria</taxon>
        <taxon>Pseudomonadati</taxon>
        <taxon>Pseudomonadota</taxon>
        <taxon>Betaproteobacteria</taxon>
        <taxon>Burkholderiales</taxon>
        <taxon>Burkholderiaceae</taxon>
        <taxon>Burkholderia</taxon>
    </lineage>
</organism>
<dbReference type="Gene3D" id="1.10.10.10">
    <property type="entry name" value="Winged helix-like DNA-binding domain superfamily/Winged helix DNA-binding domain"/>
    <property type="match status" value="1"/>
</dbReference>
<evidence type="ECO:0000313" key="7">
    <source>
        <dbReference type="Proteomes" id="UP000029590"/>
    </source>
</evidence>
<reference evidence="6 7" key="1">
    <citation type="submission" date="2014-04" db="EMBL/GenBank/DDBJ databases">
        <authorList>
            <person name="Bishop-Lilly K.A."/>
            <person name="Broomall S.M."/>
            <person name="Chain P.S."/>
            <person name="Chertkov O."/>
            <person name="Coyne S.R."/>
            <person name="Daligault H.E."/>
            <person name="Davenport K.W."/>
            <person name="Erkkila T."/>
            <person name="Frey K.G."/>
            <person name="Gibbons H.S."/>
            <person name="Gu W."/>
            <person name="Jaissle J."/>
            <person name="Johnson S.L."/>
            <person name="Koroleva G.I."/>
            <person name="Ladner J.T."/>
            <person name="Lo C.-C."/>
            <person name="Minogue T.D."/>
            <person name="Munk C."/>
            <person name="Palacios G.F."/>
            <person name="Redden C.L."/>
            <person name="Rosenzweig C.N."/>
            <person name="Scholz M.B."/>
            <person name="Teshima H."/>
            <person name="Xu Y."/>
        </authorList>
    </citation>
    <scope>NUCLEOTIDE SEQUENCE [LARGE SCALE GENOMIC DNA]</scope>
    <source>
        <strain evidence="7">gladioli</strain>
    </source>
</reference>
<comment type="caution">
    <text evidence="6">The sequence shown here is derived from an EMBL/GenBank/DDBJ whole genome shotgun (WGS) entry which is preliminary data.</text>
</comment>
<dbReference type="Pfam" id="PF03466">
    <property type="entry name" value="LysR_substrate"/>
    <property type="match status" value="1"/>
</dbReference>
<dbReference type="PROSITE" id="PS50931">
    <property type="entry name" value="HTH_LYSR"/>
    <property type="match status" value="1"/>
</dbReference>
<keyword evidence="3" id="KW-0238">DNA-binding</keyword>
<evidence type="ECO:0000256" key="1">
    <source>
        <dbReference type="ARBA" id="ARBA00009437"/>
    </source>
</evidence>
<dbReference type="InterPro" id="IPR036390">
    <property type="entry name" value="WH_DNA-bd_sf"/>
</dbReference>
<evidence type="ECO:0000313" key="6">
    <source>
        <dbReference type="EMBL" id="KGC11614.1"/>
    </source>
</evidence>
<keyword evidence="4" id="KW-0804">Transcription</keyword>
<gene>
    <name evidence="6" type="ORF">DM48_7203</name>
</gene>
<dbReference type="SUPFAM" id="SSF53850">
    <property type="entry name" value="Periplasmic binding protein-like II"/>
    <property type="match status" value="1"/>
</dbReference>
<dbReference type="EMBL" id="JPGG01000017">
    <property type="protein sequence ID" value="KGC11614.1"/>
    <property type="molecule type" value="Genomic_DNA"/>
</dbReference>
<evidence type="ECO:0000256" key="4">
    <source>
        <dbReference type="ARBA" id="ARBA00023163"/>
    </source>
</evidence>
<evidence type="ECO:0000259" key="5">
    <source>
        <dbReference type="PROSITE" id="PS50931"/>
    </source>
</evidence>
<dbReference type="InterPro" id="IPR005119">
    <property type="entry name" value="LysR_subst-bd"/>
</dbReference>
<sequence>MRFNKLDLNQLVVLDALLDARSVTQAAQRLFLSQSATSCALARLREYFDDELLVPVGKTLVPTSRAENLRQPVREVLRQIQSITHDAPCFDPVSSDRTLVIEASDYVISVFLGEVLRRASIEAPNMRFRVRTAATLGLVHLENGEIDLLITPDFRAGAAYPSELLFEDGWSCLVWDGNQQVGRRLTLERYLELGHVIMEWAGGAIVTLDSRAVLDLGYRRRAEVTAETFQVVPHLLHGTQRVATLQTRLATLLQRASPSLRVLRCPFAIPKLAEVVQYNRFQEHDPALMWFRRLMREVAHDAAFASFASASHEPAAPAPAPKRKAARRAA</sequence>
<dbReference type="Gene3D" id="3.40.190.10">
    <property type="entry name" value="Periplasmic binding protein-like II"/>
    <property type="match status" value="2"/>
</dbReference>
<dbReference type="SUPFAM" id="SSF46785">
    <property type="entry name" value="Winged helix' DNA-binding domain"/>
    <property type="match status" value="1"/>
</dbReference>
<dbReference type="InterPro" id="IPR036388">
    <property type="entry name" value="WH-like_DNA-bd_sf"/>
</dbReference>
<protein>
    <submittedName>
        <fullName evidence="6">Bacterial regulatory helix-turn-helix, lysR family protein</fullName>
    </submittedName>
</protein>
<dbReference type="GO" id="GO:0003700">
    <property type="term" value="F:DNA-binding transcription factor activity"/>
    <property type="evidence" value="ECO:0007669"/>
    <property type="project" value="InterPro"/>
</dbReference>
<proteinExistence type="inferred from homology"/>
<dbReference type="Pfam" id="PF00126">
    <property type="entry name" value="HTH_1"/>
    <property type="match status" value="1"/>
</dbReference>
<dbReference type="Proteomes" id="UP000029590">
    <property type="component" value="Unassembled WGS sequence"/>
</dbReference>
<comment type="similarity">
    <text evidence="1">Belongs to the LysR transcriptional regulatory family.</text>
</comment>
<evidence type="ECO:0000256" key="3">
    <source>
        <dbReference type="ARBA" id="ARBA00023125"/>
    </source>
</evidence>
<dbReference type="InterPro" id="IPR000847">
    <property type="entry name" value="LysR_HTH_N"/>
</dbReference>